<dbReference type="OrthoDB" id="3690040at2759"/>
<dbReference type="EMBL" id="CAJRGZ010000026">
    <property type="protein sequence ID" value="CAG5181644.1"/>
    <property type="molecule type" value="Genomic_DNA"/>
</dbReference>
<feature type="region of interest" description="Disordered" evidence="1">
    <location>
        <begin position="232"/>
        <end position="257"/>
    </location>
</feature>
<dbReference type="RefSeq" id="XP_043173358.1">
    <property type="nucleotide sequence ID" value="XM_043317423.1"/>
</dbReference>
<accession>A0A8J2I8F8</accession>
<organism evidence="3 4">
    <name type="scientific">Alternaria atra</name>
    <dbReference type="NCBI Taxonomy" id="119953"/>
    <lineage>
        <taxon>Eukaryota</taxon>
        <taxon>Fungi</taxon>
        <taxon>Dikarya</taxon>
        <taxon>Ascomycota</taxon>
        <taxon>Pezizomycotina</taxon>
        <taxon>Dothideomycetes</taxon>
        <taxon>Pleosporomycetidae</taxon>
        <taxon>Pleosporales</taxon>
        <taxon>Pleosporineae</taxon>
        <taxon>Pleosporaceae</taxon>
        <taxon>Alternaria</taxon>
        <taxon>Alternaria sect. Ulocladioides</taxon>
    </lineage>
</organism>
<dbReference type="Pfam" id="PF25545">
    <property type="entry name" value="DUF7924"/>
    <property type="match status" value="1"/>
</dbReference>
<evidence type="ECO:0000313" key="4">
    <source>
        <dbReference type="Proteomes" id="UP000676310"/>
    </source>
</evidence>
<sequence>MTPDHPSKQRYSSQTTYTKLAKNLLLHRAVASASTSTLQADAIIGYLSTSQAFELTLQTAFTPDEEIALADFALNPILVFPFLSSQWKPATDESHMIAHYQSARDGAAIVRYLDEFYRIAHGLPATALECAHVSFTCDIQALNIWLHWCELGAAGAATYYMQSIFDCTLRNEKHLLEARALLWNHIECALDSRLRSLKDAFPSFCTEFLKRKFKTTKAVGFSVLPFNQIPSPSSNRNEFEPIKRSNKRLRTDENVEG</sequence>
<evidence type="ECO:0000256" key="1">
    <source>
        <dbReference type="SAM" id="MobiDB-lite"/>
    </source>
</evidence>
<dbReference type="GeneID" id="67022046"/>
<dbReference type="PANTHER" id="PTHR42470">
    <property type="entry name" value="VAST DOMAIN-CONTAINING PROTEIN"/>
    <property type="match status" value="1"/>
</dbReference>
<gene>
    <name evidence="3" type="ORF">ALTATR162_LOCUS9787</name>
</gene>
<dbReference type="InterPro" id="IPR057684">
    <property type="entry name" value="DUF7924"/>
</dbReference>
<dbReference type="AlphaFoldDB" id="A0A8J2I8F8"/>
<name>A0A8J2I8F8_9PLEO</name>
<evidence type="ECO:0000259" key="2">
    <source>
        <dbReference type="Pfam" id="PF25545"/>
    </source>
</evidence>
<comment type="caution">
    <text evidence="3">The sequence shown here is derived from an EMBL/GenBank/DDBJ whole genome shotgun (WGS) entry which is preliminary data.</text>
</comment>
<reference evidence="3" key="1">
    <citation type="submission" date="2021-05" db="EMBL/GenBank/DDBJ databases">
        <authorList>
            <person name="Stam R."/>
        </authorList>
    </citation>
    <scope>NUCLEOTIDE SEQUENCE</scope>
    <source>
        <strain evidence="3">CS162</strain>
    </source>
</reference>
<dbReference type="PANTHER" id="PTHR42470:SF1">
    <property type="entry name" value="VAST DOMAIN-CONTAINING PROTEIN"/>
    <property type="match status" value="1"/>
</dbReference>
<evidence type="ECO:0000313" key="3">
    <source>
        <dbReference type="EMBL" id="CAG5181644.1"/>
    </source>
</evidence>
<feature type="compositionally biased region" description="Basic and acidic residues" evidence="1">
    <location>
        <begin position="237"/>
        <end position="257"/>
    </location>
</feature>
<feature type="domain" description="DUF7924" evidence="2">
    <location>
        <begin position="72"/>
        <end position="200"/>
    </location>
</feature>
<proteinExistence type="predicted"/>
<keyword evidence="4" id="KW-1185">Reference proteome</keyword>
<dbReference type="Proteomes" id="UP000676310">
    <property type="component" value="Unassembled WGS sequence"/>
</dbReference>
<protein>
    <recommendedName>
        <fullName evidence="2">DUF7924 domain-containing protein</fullName>
    </recommendedName>
</protein>